<reference evidence="2" key="1">
    <citation type="submission" date="2017-05" db="EMBL/GenBank/DDBJ databases">
        <authorList>
            <person name="Lin X."/>
        </authorList>
    </citation>
    <scope>NUCLEOTIDE SEQUENCE [LARGE SCALE GENOMIC DNA]</scope>
    <source>
        <strain evidence="2">JLT2012</strain>
    </source>
</reference>
<sequence>MAAENADAFSFVPLIIIGAGRSGTNILRDTLCRLDGFATWDCDEINPIWRHGNLSVAHDEFGPTEARPAVRNFIREQFRKAWRRLGRPRYLVEKTCANSLRVPFVDAVLPEARYVFIYRDGVDVVASAQKRWRGEMEVESLPYYWAKARNTPLRDLPVYAYRFIATRVSMLLGRSQHLSSWGPRFKGMDRLAAAATLDELCAHQWSKCVERSADAFAEMPPEKLVRIRYESLVEDPDAAVSKILDFLGEHTDRRAISEATAAVSRRSVGRGRRSLGAQANQLMAIMKEPLERLGYGKDLPA</sequence>
<accession>A0A219B3E3</accession>
<dbReference type="AlphaFoldDB" id="A0A219B3E3"/>
<dbReference type="OrthoDB" id="977108at2"/>
<dbReference type="Pfam" id="PF13469">
    <property type="entry name" value="Sulfotransfer_3"/>
    <property type="match status" value="2"/>
</dbReference>
<gene>
    <name evidence="1" type="ORF">B5C34_04935</name>
</gene>
<dbReference type="Proteomes" id="UP000198462">
    <property type="component" value="Unassembled WGS sequence"/>
</dbReference>
<keyword evidence="2" id="KW-1185">Reference proteome</keyword>
<dbReference type="SUPFAM" id="SSF52540">
    <property type="entry name" value="P-loop containing nucleoside triphosphate hydrolases"/>
    <property type="match status" value="1"/>
</dbReference>
<comment type="caution">
    <text evidence="1">The sequence shown here is derived from an EMBL/GenBank/DDBJ whole genome shotgun (WGS) entry which is preliminary data.</text>
</comment>
<evidence type="ECO:0000313" key="1">
    <source>
        <dbReference type="EMBL" id="OWV32860.1"/>
    </source>
</evidence>
<dbReference type="EMBL" id="NFZT01000001">
    <property type="protein sequence ID" value="OWV32860.1"/>
    <property type="molecule type" value="Genomic_DNA"/>
</dbReference>
<evidence type="ECO:0008006" key="3">
    <source>
        <dbReference type="Google" id="ProtNLM"/>
    </source>
</evidence>
<dbReference type="RefSeq" id="WP_088711650.1">
    <property type="nucleotide sequence ID" value="NZ_NFZT01000001.1"/>
</dbReference>
<protein>
    <recommendedName>
        <fullName evidence="3">Sulfotransferase</fullName>
    </recommendedName>
</protein>
<dbReference type="InterPro" id="IPR027417">
    <property type="entry name" value="P-loop_NTPase"/>
</dbReference>
<evidence type="ECO:0000313" key="2">
    <source>
        <dbReference type="Proteomes" id="UP000198462"/>
    </source>
</evidence>
<name>A0A219B3E3_9SPHN</name>
<proteinExistence type="predicted"/>
<dbReference type="Gene3D" id="3.40.50.300">
    <property type="entry name" value="P-loop containing nucleotide triphosphate hydrolases"/>
    <property type="match status" value="1"/>
</dbReference>
<organism evidence="1 2">
    <name type="scientific">Pacificimonas flava</name>
    <dbReference type="NCBI Taxonomy" id="1234595"/>
    <lineage>
        <taxon>Bacteria</taxon>
        <taxon>Pseudomonadati</taxon>
        <taxon>Pseudomonadota</taxon>
        <taxon>Alphaproteobacteria</taxon>
        <taxon>Sphingomonadales</taxon>
        <taxon>Sphingosinicellaceae</taxon>
        <taxon>Pacificimonas</taxon>
    </lineage>
</organism>